<evidence type="ECO:0000313" key="2">
    <source>
        <dbReference type="EMBL" id="MCU7550201.1"/>
    </source>
</evidence>
<evidence type="ECO:0000313" key="3">
    <source>
        <dbReference type="Proteomes" id="UP001155483"/>
    </source>
</evidence>
<keyword evidence="1" id="KW-0233">DNA recombination</keyword>
<dbReference type="EMBL" id="JAOTIF010000010">
    <property type="protein sequence ID" value="MCU7550201.1"/>
    <property type="molecule type" value="Genomic_DNA"/>
</dbReference>
<evidence type="ECO:0008006" key="4">
    <source>
        <dbReference type="Google" id="ProtNLM"/>
    </source>
</evidence>
<comment type="caution">
    <text evidence="2">The sequence shown here is derived from an EMBL/GenBank/DDBJ whole genome shotgun (WGS) entry which is preliminary data.</text>
</comment>
<dbReference type="RefSeq" id="WP_279297640.1">
    <property type="nucleotide sequence ID" value="NZ_JAOTIF010000010.1"/>
</dbReference>
<protein>
    <recommendedName>
        <fullName evidence="4">Tyr recombinase domain-containing protein</fullName>
    </recommendedName>
</protein>
<keyword evidence="3" id="KW-1185">Reference proteome</keyword>
<proteinExistence type="predicted"/>
<evidence type="ECO:0000256" key="1">
    <source>
        <dbReference type="ARBA" id="ARBA00023172"/>
    </source>
</evidence>
<dbReference type="Proteomes" id="UP001155483">
    <property type="component" value="Unassembled WGS sequence"/>
</dbReference>
<dbReference type="SUPFAM" id="SSF56349">
    <property type="entry name" value="DNA breaking-rejoining enzymes"/>
    <property type="match status" value="1"/>
</dbReference>
<dbReference type="InterPro" id="IPR013762">
    <property type="entry name" value="Integrase-like_cat_sf"/>
</dbReference>
<organism evidence="2 3">
    <name type="scientific">Paraflavisolibacter caeni</name>
    <dbReference type="NCBI Taxonomy" id="2982496"/>
    <lineage>
        <taxon>Bacteria</taxon>
        <taxon>Pseudomonadati</taxon>
        <taxon>Bacteroidota</taxon>
        <taxon>Chitinophagia</taxon>
        <taxon>Chitinophagales</taxon>
        <taxon>Chitinophagaceae</taxon>
        <taxon>Paraflavisolibacter</taxon>
    </lineage>
</organism>
<name>A0A9X2XWW2_9BACT</name>
<accession>A0A9X2XWW2</accession>
<dbReference type="Gene3D" id="1.10.443.10">
    <property type="entry name" value="Intergrase catalytic core"/>
    <property type="match status" value="1"/>
</dbReference>
<dbReference type="InterPro" id="IPR011010">
    <property type="entry name" value="DNA_brk_join_enz"/>
</dbReference>
<dbReference type="AlphaFoldDB" id="A0A9X2XWW2"/>
<dbReference type="GO" id="GO:0006310">
    <property type="term" value="P:DNA recombination"/>
    <property type="evidence" value="ECO:0007669"/>
    <property type="project" value="UniProtKB-KW"/>
</dbReference>
<dbReference type="GO" id="GO:0015074">
    <property type="term" value="P:DNA integration"/>
    <property type="evidence" value="ECO:0007669"/>
    <property type="project" value="InterPro"/>
</dbReference>
<reference evidence="2" key="2">
    <citation type="submission" date="2023-04" db="EMBL/GenBank/DDBJ databases">
        <title>Paracnuella aquatica gen. nov., sp. nov., a member of the family Chitinophagaceae isolated from a hot spring.</title>
        <authorList>
            <person name="Wang C."/>
        </authorList>
    </citation>
    <scope>NUCLEOTIDE SEQUENCE</scope>
    <source>
        <strain evidence="2">LB-8</strain>
    </source>
</reference>
<reference evidence="2" key="1">
    <citation type="submission" date="2022-09" db="EMBL/GenBank/DDBJ databases">
        <authorList>
            <person name="Yuan C."/>
            <person name="Ke Z."/>
        </authorList>
    </citation>
    <scope>NUCLEOTIDE SEQUENCE</scope>
    <source>
        <strain evidence="2">LB-8</strain>
    </source>
</reference>
<dbReference type="GO" id="GO:0003677">
    <property type="term" value="F:DNA binding"/>
    <property type="evidence" value="ECO:0007669"/>
    <property type="project" value="InterPro"/>
</dbReference>
<sequence>MIRMERLERVRDIFVFVCYTGLAYVDVEQLTQDNIVIVIDGKKWIYTMREKTDGKSNIPLLPKALAILEKYRDYQRAKKNGKLLPVITNIKTNEYLKEIADICGIK</sequence>
<gene>
    <name evidence="2" type="ORF">OCK74_13850</name>
</gene>